<feature type="compositionally biased region" description="Basic and acidic residues" evidence="1">
    <location>
        <begin position="307"/>
        <end position="324"/>
    </location>
</feature>
<dbReference type="EMBL" id="CP020715">
    <property type="protein sequence ID" value="ARJ05898.1"/>
    <property type="molecule type" value="Genomic_DNA"/>
</dbReference>
<protein>
    <submittedName>
        <fullName evidence="2">Uncharacterized protein</fullName>
    </submittedName>
</protein>
<evidence type="ECO:0000256" key="1">
    <source>
        <dbReference type="SAM" id="MobiDB-lite"/>
    </source>
</evidence>
<dbReference type="Proteomes" id="UP000192775">
    <property type="component" value="Chromosome"/>
</dbReference>
<evidence type="ECO:0000313" key="2">
    <source>
        <dbReference type="EMBL" id="ARJ05898.1"/>
    </source>
</evidence>
<keyword evidence="3" id="KW-1185">Reference proteome</keyword>
<feature type="region of interest" description="Disordered" evidence="1">
    <location>
        <begin position="168"/>
        <end position="259"/>
    </location>
</feature>
<accession>A0A1X9LNP0</accession>
<feature type="compositionally biased region" description="Basic and acidic residues" evidence="1">
    <location>
        <begin position="231"/>
        <end position="259"/>
    </location>
</feature>
<name>A0A1X9LNP0_9MICO</name>
<dbReference type="KEGG" id="cphy:B5808_12185"/>
<feature type="compositionally biased region" description="Basic and acidic residues" evidence="1">
    <location>
        <begin position="284"/>
        <end position="299"/>
    </location>
</feature>
<organism evidence="2 3">
    <name type="scientific">Cnuibacter physcomitrellae</name>
    <dbReference type="NCBI Taxonomy" id="1619308"/>
    <lineage>
        <taxon>Bacteria</taxon>
        <taxon>Bacillati</taxon>
        <taxon>Actinomycetota</taxon>
        <taxon>Actinomycetes</taxon>
        <taxon>Micrococcales</taxon>
        <taxon>Microbacteriaceae</taxon>
        <taxon>Cnuibacter</taxon>
    </lineage>
</organism>
<evidence type="ECO:0000313" key="3">
    <source>
        <dbReference type="Proteomes" id="UP000192775"/>
    </source>
</evidence>
<dbReference type="AlphaFoldDB" id="A0A1X9LNP0"/>
<dbReference type="Gene3D" id="1.20.5.340">
    <property type="match status" value="1"/>
</dbReference>
<reference evidence="2 3" key="1">
    <citation type="submission" date="2017-04" db="EMBL/GenBank/DDBJ databases">
        <authorList>
            <person name="Afonso C.L."/>
            <person name="Miller P.J."/>
            <person name="Scott M.A."/>
            <person name="Spackman E."/>
            <person name="Goraichik I."/>
            <person name="Dimitrov K.M."/>
            <person name="Suarez D.L."/>
            <person name="Swayne D.E."/>
        </authorList>
    </citation>
    <scope>NUCLEOTIDE SEQUENCE [LARGE SCALE GENOMIC DNA]</scope>
    <source>
        <strain evidence="3">XA(T)</strain>
    </source>
</reference>
<feature type="region of interest" description="Disordered" evidence="1">
    <location>
        <begin position="283"/>
        <end position="324"/>
    </location>
</feature>
<dbReference type="RefSeq" id="WP_085020036.1">
    <property type="nucleotide sequence ID" value="NZ_BMHD01000001.1"/>
</dbReference>
<gene>
    <name evidence="2" type="ORF">B5808_12185</name>
</gene>
<dbReference type="STRING" id="1619308.B5808_12185"/>
<dbReference type="SUPFAM" id="SSF90257">
    <property type="entry name" value="Myosin rod fragments"/>
    <property type="match status" value="1"/>
</dbReference>
<sequence>MDLRTAAEELYGVDPARFMAERSRLVAEARTAGERDLAKRLTSLRKPTVAAWVINAGVRARPDLLDEIDRLGAALRGEHDDVELRELGSDRRRLIARAAREWAAAAEAGGTSVSEAVQRDLESTVQAAVIDAGAAVALRSGLLVRPLAASGLDAVDVSDAVALPEVADEAREAQGAPDAEVIEFRPRPRQAGSAKGAGSRAERGRDAGSASGGQQPRRGRAAEDDGAAPDRAAERRAAERLAAAERELEEARGELAEVRDRLRELDGERGRLETEIDELTEQLEGAREDLARVDRERGELRRRRSRGERAVTDAERRVDRLTPE</sequence>
<proteinExistence type="predicted"/>